<keyword evidence="1" id="KW-0732">Signal</keyword>
<accession>A0ABP7F9B2</accession>
<protein>
    <recommendedName>
        <fullName evidence="4">Secreted protein</fullName>
    </recommendedName>
</protein>
<dbReference type="EMBL" id="BAABDD010000004">
    <property type="protein sequence ID" value="GAA3732971.1"/>
    <property type="molecule type" value="Genomic_DNA"/>
</dbReference>
<feature type="signal peptide" evidence="1">
    <location>
        <begin position="1"/>
        <end position="28"/>
    </location>
</feature>
<reference evidence="3" key="1">
    <citation type="journal article" date="2019" name="Int. J. Syst. Evol. Microbiol.">
        <title>The Global Catalogue of Microorganisms (GCM) 10K type strain sequencing project: providing services to taxonomists for standard genome sequencing and annotation.</title>
        <authorList>
            <consortium name="The Broad Institute Genomics Platform"/>
            <consortium name="The Broad Institute Genome Sequencing Center for Infectious Disease"/>
            <person name="Wu L."/>
            <person name="Ma J."/>
        </authorList>
    </citation>
    <scope>NUCLEOTIDE SEQUENCE [LARGE SCALE GENOMIC DNA]</scope>
    <source>
        <strain evidence="3">JCM 17137</strain>
    </source>
</reference>
<comment type="caution">
    <text evidence="2">The sequence shown here is derived from an EMBL/GenBank/DDBJ whole genome shotgun (WGS) entry which is preliminary data.</text>
</comment>
<dbReference type="RefSeq" id="WP_344968147.1">
    <property type="nucleotide sequence ID" value="NZ_BAABDD010000004.1"/>
</dbReference>
<sequence length="107" mass="11326">MRGWERLAAMTAAAVLSSSLLAPAPASALALTCWTGVHHNNDHHGFAFCSNDTNRTYTFRVVVVCGWAPDVKGNWVTLRPGQTGQSDGVCAFYSTGVGSVGVDERAV</sequence>
<gene>
    <name evidence="2" type="ORF">GCM10022402_11870</name>
</gene>
<proteinExistence type="predicted"/>
<evidence type="ECO:0008006" key="4">
    <source>
        <dbReference type="Google" id="ProtNLM"/>
    </source>
</evidence>
<evidence type="ECO:0000313" key="3">
    <source>
        <dbReference type="Proteomes" id="UP001500908"/>
    </source>
</evidence>
<keyword evidence="3" id="KW-1185">Reference proteome</keyword>
<evidence type="ECO:0000256" key="1">
    <source>
        <dbReference type="SAM" id="SignalP"/>
    </source>
</evidence>
<organism evidence="2 3">
    <name type="scientific">Salinactinospora qingdaonensis</name>
    <dbReference type="NCBI Taxonomy" id="702744"/>
    <lineage>
        <taxon>Bacteria</taxon>
        <taxon>Bacillati</taxon>
        <taxon>Actinomycetota</taxon>
        <taxon>Actinomycetes</taxon>
        <taxon>Streptosporangiales</taxon>
        <taxon>Nocardiopsidaceae</taxon>
        <taxon>Salinactinospora</taxon>
    </lineage>
</organism>
<name>A0ABP7F9B2_9ACTN</name>
<feature type="chain" id="PRO_5047515999" description="Secreted protein" evidence="1">
    <location>
        <begin position="29"/>
        <end position="107"/>
    </location>
</feature>
<evidence type="ECO:0000313" key="2">
    <source>
        <dbReference type="EMBL" id="GAA3732971.1"/>
    </source>
</evidence>
<dbReference type="Proteomes" id="UP001500908">
    <property type="component" value="Unassembled WGS sequence"/>
</dbReference>